<comment type="caution">
    <text evidence="1">The sequence shown here is derived from an EMBL/GenBank/DDBJ whole genome shotgun (WGS) entry which is preliminary data.</text>
</comment>
<protein>
    <recommendedName>
        <fullName evidence="3">DUF4283 domain-containing protein</fullName>
    </recommendedName>
</protein>
<evidence type="ECO:0008006" key="3">
    <source>
        <dbReference type="Google" id="ProtNLM"/>
    </source>
</evidence>
<reference evidence="1 2" key="1">
    <citation type="journal article" date="2019" name="Genome Biol. Evol.">
        <title>Insights into the evolution of the New World diploid cottons (Gossypium, subgenus Houzingenia) based on genome sequencing.</title>
        <authorList>
            <person name="Grover C.E."/>
            <person name="Arick M.A. 2nd"/>
            <person name="Thrash A."/>
            <person name="Conover J.L."/>
            <person name="Sanders W.S."/>
            <person name="Peterson D.G."/>
            <person name="Frelichowski J.E."/>
            <person name="Scheffler J.A."/>
            <person name="Scheffler B.E."/>
            <person name="Wendel J.F."/>
        </authorList>
    </citation>
    <scope>NUCLEOTIDE SEQUENCE [LARGE SCALE GENOMIC DNA]</scope>
    <source>
        <strain evidence="1">5</strain>
        <tissue evidence="1">Leaf</tissue>
    </source>
</reference>
<evidence type="ECO:0000313" key="1">
    <source>
        <dbReference type="EMBL" id="MBA0743396.1"/>
    </source>
</evidence>
<dbReference type="EMBL" id="JABEZY010000008">
    <property type="protein sequence ID" value="MBA0743396.1"/>
    <property type="molecule type" value="Genomic_DNA"/>
</dbReference>
<gene>
    <name evidence="1" type="ORF">Gogos_006079</name>
</gene>
<dbReference type="InterPro" id="IPR040256">
    <property type="entry name" value="At4g02000-like"/>
</dbReference>
<organism evidence="1 2">
    <name type="scientific">Gossypium gossypioides</name>
    <name type="common">Mexican cotton</name>
    <name type="synonym">Selera gossypioides</name>
    <dbReference type="NCBI Taxonomy" id="34282"/>
    <lineage>
        <taxon>Eukaryota</taxon>
        <taxon>Viridiplantae</taxon>
        <taxon>Streptophyta</taxon>
        <taxon>Embryophyta</taxon>
        <taxon>Tracheophyta</taxon>
        <taxon>Spermatophyta</taxon>
        <taxon>Magnoliopsida</taxon>
        <taxon>eudicotyledons</taxon>
        <taxon>Gunneridae</taxon>
        <taxon>Pentapetalae</taxon>
        <taxon>rosids</taxon>
        <taxon>malvids</taxon>
        <taxon>Malvales</taxon>
        <taxon>Malvaceae</taxon>
        <taxon>Malvoideae</taxon>
        <taxon>Gossypium</taxon>
    </lineage>
</organism>
<dbReference type="Proteomes" id="UP000593579">
    <property type="component" value="Unassembled WGS sequence"/>
</dbReference>
<accession>A0A7J9C4P5</accession>
<proteinExistence type="predicted"/>
<evidence type="ECO:0000313" key="2">
    <source>
        <dbReference type="Proteomes" id="UP000593579"/>
    </source>
</evidence>
<name>A0A7J9C4P5_GOSGO</name>
<dbReference type="PANTHER" id="PTHR31286">
    <property type="entry name" value="GLYCINE-RICH CELL WALL STRUCTURAL PROTEIN 1.8-LIKE"/>
    <property type="match status" value="1"/>
</dbReference>
<dbReference type="OrthoDB" id="996904at2759"/>
<keyword evidence="2" id="KW-1185">Reference proteome</keyword>
<dbReference type="AlphaFoldDB" id="A0A7J9C4P5"/>
<dbReference type="PANTHER" id="PTHR31286:SF173">
    <property type="entry name" value="DUF4283 DOMAIN-CONTAINING PROTEIN"/>
    <property type="match status" value="1"/>
</dbReference>
<sequence>MVGKIAKLDFNTDSKARGKYARMAVYVNLGKPLLSQVLINGNIQRIEYESLPVVCFSCGRRQPRESRKLRKNTPGEDFSGSRFKALTQIEEEDDDTALEKERSTISKNKGKKILGNLAQEDLVIKKCLPQWRLSSGKSWHL</sequence>